<accession>A0A4Y9ZYJ6</accession>
<reference evidence="1 2" key="1">
    <citation type="submission" date="2019-02" db="EMBL/GenBank/DDBJ databases">
        <title>Genome sequencing of the rare red list fungi Hericium alpestre (H. flagellum).</title>
        <authorList>
            <person name="Buettner E."/>
            <person name="Kellner H."/>
        </authorList>
    </citation>
    <scope>NUCLEOTIDE SEQUENCE [LARGE SCALE GENOMIC DNA]</scope>
    <source>
        <strain evidence="1 2">DSM 108284</strain>
    </source>
</reference>
<gene>
    <name evidence="1" type="ORF">EWM64_g5438</name>
</gene>
<keyword evidence="2" id="KW-1185">Reference proteome</keyword>
<dbReference type="OrthoDB" id="2150604at2759"/>
<organism evidence="1 2">
    <name type="scientific">Hericium alpestre</name>
    <dbReference type="NCBI Taxonomy" id="135208"/>
    <lineage>
        <taxon>Eukaryota</taxon>
        <taxon>Fungi</taxon>
        <taxon>Dikarya</taxon>
        <taxon>Basidiomycota</taxon>
        <taxon>Agaricomycotina</taxon>
        <taxon>Agaricomycetes</taxon>
        <taxon>Russulales</taxon>
        <taxon>Hericiaceae</taxon>
        <taxon>Hericium</taxon>
    </lineage>
</organism>
<dbReference type="STRING" id="135208.A0A4Y9ZYJ6"/>
<dbReference type="Proteomes" id="UP000298061">
    <property type="component" value="Unassembled WGS sequence"/>
</dbReference>
<comment type="caution">
    <text evidence="1">The sequence shown here is derived from an EMBL/GenBank/DDBJ whole genome shotgun (WGS) entry which is preliminary data.</text>
</comment>
<evidence type="ECO:0000313" key="2">
    <source>
        <dbReference type="Proteomes" id="UP000298061"/>
    </source>
</evidence>
<dbReference type="SUPFAM" id="SSF52777">
    <property type="entry name" value="CoA-dependent acyltransferases"/>
    <property type="match status" value="2"/>
</dbReference>
<dbReference type="InterPro" id="IPR052058">
    <property type="entry name" value="Alcohol_O-acetyltransferase"/>
</dbReference>
<dbReference type="GO" id="GO:0008080">
    <property type="term" value="F:N-acetyltransferase activity"/>
    <property type="evidence" value="ECO:0007669"/>
    <property type="project" value="TreeGrafter"/>
</dbReference>
<name>A0A4Y9ZYJ6_9AGAM</name>
<sequence>MGFYYAVGMTSRFHPPAGRRFIPSLLYEALKSLIGDHAALGVSVVEESTDNPRFIRLPRIDLREVVSFVQLPENADYEHEFTKLTADRLSSPFDGLGRLPLWRLDILTPGRAGEDSTEANYVDIALFIHHGIVDGGAAAIFQQCLLSALQSANPPDDVHPVIEVPELPMVPSIHSLLRLPTSPLAVAKALWRSWFPRNTKGLWTGAPVSATAPILTHFQYFALPPPFVTALSNACKAKQTTVTALLEAAVARAMFAHLPTDGTADKLTLSCPINLRRFIADIGDRTLGVFVASDTHTFTRTETDTWSTAQRIKRALATKLAAGERNLDTGMLKYVRHIRAYLLDKAGAPRDTSLELSNVGIIDGNADADDAVRWRMSRVLFSQSASVTGAAVQFSVATVRGGEMCVAVNWQDGVVDAALPPAVMAELKRTLEELASA</sequence>
<dbReference type="Gene3D" id="3.30.559.30">
    <property type="entry name" value="Nonribosomal peptide synthetase, condensation domain"/>
    <property type="match status" value="1"/>
</dbReference>
<dbReference type="Gene3D" id="3.30.559.10">
    <property type="entry name" value="Chloramphenicol acetyltransferase-like domain"/>
    <property type="match status" value="1"/>
</dbReference>
<dbReference type="Pfam" id="PF07247">
    <property type="entry name" value="AATase"/>
    <property type="match status" value="1"/>
</dbReference>
<dbReference type="PANTHER" id="PTHR28037:SF1">
    <property type="entry name" value="ALCOHOL O-ACETYLTRANSFERASE 1-RELATED"/>
    <property type="match status" value="1"/>
</dbReference>
<dbReference type="InterPro" id="IPR010828">
    <property type="entry name" value="Atf2/Sli1-like"/>
</dbReference>
<evidence type="ECO:0000313" key="1">
    <source>
        <dbReference type="EMBL" id="TFY78569.1"/>
    </source>
</evidence>
<dbReference type="AlphaFoldDB" id="A0A4Y9ZYJ6"/>
<dbReference type="EMBL" id="SFCI01000654">
    <property type="protein sequence ID" value="TFY78569.1"/>
    <property type="molecule type" value="Genomic_DNA"/>
</dbReference>
<proteinExistence type="predicted"/>
<dbReference type="PANTHER" id="PTHR28037">
    <property type="entry name" value="ALCOHOL O-ACETYLTRANSFERASE 1-RELATED"/>
    <property type="match status" value="1"/>
</dbReference>
<dbReference type="InterPro" id="IPR023213">
    <property type="entry name" value="CAT-like_dom_sf"/>
</dbReference>
<protein>
    <recommendedName>
        <fullName evidence="3">Alcohol acetyltransferase</fullName>
    </recommendedName>
</protein>
<evidence type="ECO:0008006" key="3">
    <source>
        <dbReference type="Google" id="ProtNLM"/>
    </source>
</evidence>